<comment type="similarity">
    <text evidence="1 5">Belongs to the NAD(P)-dependent epimerase/dehydratase family. Fucose synthase subfamily.</text>
</comment>
<feature type="binding site" evidence="5">
    <location>
        <begin position="103"/>
        <end position="106"/>
    </location>
    <ligand>
        <name>NADP(+)</name>
        <dbReference type="ChEBI" id="CHEBI:58349"/>
    </ligand>
</feature>
<dbReference type="GO" id="GO:0042351">
    <property type="term" value="P:'de novo' GDP-L-fucose biosynthetic process"/>
    <property type="evidence" value="ECO:0007669"/>
    <property type="project" value="UniProtKB-UniRule"/>
</dbReference>
<dbReference type="Proteomes" id="UP000283587">
    <property type="component" value="Unassembled WGS sequence"/>
</dbReference>
<dbReference type="PANTHER" id="PTHR43238:SF1">
    <property type="entry name" value="GDP-L-FUCOSE SYNTHASE"/>
    <property type="match status" value="1"/>
</dbReference>
<sequence length="307" mass="33289">MRVLLTGGSGMVGRAIRRLQPQVAPDLTLLAPSRRDLPLEDRAEVARWIADHRIDAVIHAAARVGGIQANINDPVGFLADNLRLNDAVLMGAHQAGVGRLVNLGSSCMYPRDHRQPLVEEDILAAPLEPTNEGYALAKITAARLCEDVARQYGRAWRTLIPCNLFGPEDHFGSDSAHLVAAAITKLLRAQQQALPEVTIWGSGTARREFLAADHLARFILARLPSLDPLPPLLNIGAGRDHSVNDYYRMIAGIIGWNGRFRHVPSRPEGMRAKLISSARAEALGYHPPASILPDLERAVAAARGALA</sequence>
<keyword evidence="2 5" id="KW-0521">NADP</keyword>
<keyword evidence="3 5" id="KW-0560">Oxidoreductase</keyword>
<feature type="binding site" evidence="5">
    <location>
        <position position="268"/>
    </location>
    <ligand>
        <name>substrate</name>
    </ligand>
</feature>
<evidence type="ECO:0000256" key="1">
    <source>
        <dbReference type="ARBA" id="ARBA00005959"/>
    </source>
</evidence>
<feature type="binding site" evidence="5">
    <location>
        <position position="177"/>
    </location>
    <ligand>
        <name>NADP(+)</name>
        <dbReference type="ChEBI" id="CHEBI:58349"/>
    </ligand>
</feature>
<feature type="binding site" evidence="5">
    <location>
        <position position="200"/>
    </location>
    <ligand>
        <name>substrate</name>
    </ligand>
</feature>
<dbReference type="PANTHER" id="PTHR43238">
    <property type="entry name" value="GDP-L-FUCOSE SYNTHASE"/>
    <property type="match status" value="1"/>
</dbReference>
<dbReference type="InterPro" id="IPR028614">
    <property type="entry name" value="GDP_fucose/colitose_synth"/>
</dbReference>
<dbReference type="Pfam" id="PF01370">
    <property type="entry name" value="Epimerase"/>
    <property type="match status" value="1"/>
</dbReference>
<feature type="binding site" evidence="5">
    <location>
        <begin position="7"/>
        <end position="13"/>
    </location>
    <ligand>
        <name>NADP(+)</name>
        <dbReference type="ChEBI" id="CHEBI:58349"/>
    </ligand>
</feature>
<keyword evidence="8" id="KW-1185">Reference proteome</keyword>
<dbReference type="Gene3D" id="3.40.50.720">
    <property type="entry name" value="NAD(P)-binding Rossmann-like Domain"/>
    <property type="match status" value="1"/>
</dbReference>
<evidence type="ECO:0000256" key="4">
    <source>
        <dbReference type="ARBA" id="ARBA00023235"/>
    </source>
</evidence>
<evidence type="ECO:0000256" key="2">
    <source>
        <dbReference type="ARBA" id="ARBA00022857"/>
    </source>
</evidence>
<dbReference type="InterPro" id="IPR001509">
    <property type="entry name" value="Epimerase_deHydtase"/>
</dbReference>
<feature type="binding site" evidence="5">
    <location>
        <position position="138"/>
    </location>
    <ligand>
        <name>NADP(+)</name>
        <dbReference type="ChEBI" id="CHEBI:58349"/>
    </ligand>
</feature>
<dbReference type="GO" id="GO:0016853">
    <property type="term" value="F:isomerase activity"/>
    <property type="evidence" value="ECO:0007669"/>
    <property type="project" value="UniProtKB-KW"/>
</dbReference>
<dbReference type="Gene3D" id="3.90.25.10">
    <property type="entry name" value="UDP-galactose 4-epimerase, domain 1"/>
    <property type="match status" value="1"/>
</dbReference>
<accession>A0A419A7A9</accession>
<feature type="binding site" evidence="5">
    <location>
        <position position="185"/>
    </location>
    <ligand>
        <name>substrate</name>
    </ligand>
</feature>
<dbReference type="GO" id="GO:0050577">
    <property type="term" value="F:GDP-L-fucose synthase activity"/>
    <property type="evidence" value="ECO:0007669"/>
    <property type="project" value="UniProtKB-UniRule"/>
</dbReference>
<dbReference type="EMBL" id="QZEW01000037">
    <property type="protein sequence ID" value="RJL16325.1"/>
    <property type="molecule type" value="Genomic_DNA"/>
</dbReference>
<comment type="caution">
    <text evidence="7">The sequence shown here is derived from an EMBL/GenBank/DDBJ whole genome shotgun (WGS) entry which is preliminary data.</text>
</comment>
<dbReference type="UniPathway" id="UPA00128">
    <property type="reaction ID" value="UER00191"/>
</dbReference>
<reference evidence="8" key="1">
    <citation type="submission" date="2018-09" db="EMBL/GenBank/DDBJ databases">
        <title>Paracoccus onubensis nov. sp. a moderate halophilic bacterium isolated from Gruta de las Maravillas (Aracena, Spain).</title>
        <authorList>
            <person name="Jurado V."/>
            <person name="Gutierrez-Patricio S."/>
            <person name="Gonzalez-Pimentel J.L."/>
            <person name="Miller A.Z."/>
            <person name="Laiz L."/>
            <person name="Saiz-Jimenez C."/>
        </authorList>
    </citation>
    <scope>NUCLEOTIDE SEQUENCE [LARGE SCALE GENOMIC DNA]</scope>
    <source>
        <strain evidence="8">DSM 26381</strain>
    </source>
</reference>
<evidence type="ECO:0000256" key="3">
    <source>
        <dbReference type="ARBA" id="ARBA00023002"/>
    </source>
</evidence>
<gene>
    <name evidence="5" type="primary">fcl</name>
    <name evidence="7" type="ORF">D3P05_10430</name>
</gene>
<dbReference type="AlphaFoldDB" id="A0A419A7A9"/>
<evidence type="ECO:0000313" key="8">
    <source>
        <dbReference type="Proteomes" id="UP000283587"/>
    </source>
</evidence>
<comment type="function">
    <text evidence="5">Catalyzes the two-step NADP-dependent conversion of GDP-4-dehydro-6-deoxy-D-mannose to GDP-fucose, involving an epimerase and a reductase reaction.</text>
</comment>
<keyword evidence="5" id="KW-0511">Multifunctional enzyme</keyword>
<proteinExistence type="inferred from homology"/>
<feature type="site" description="Important for catalytic activity" evidence="5">
    <location>
        <position position="105"/>
    </location>
</feature>
<protein>
    <recommendedName>
        <fullName evidence="5">GDP-L-fucose synthase</fullName>
        <ecNumber evidence="5">1.1.1.271</ecNumber>
    </recommendedName>
    <alternativeName>
        <fullName evidence="5">GDP-4-keto-6-deoxy-D-mannose-3,5-epimerase-4-reductase</fullName>
    </alternativeName>
</protein>
<feature type="active site" description="Proton donor/acceptor" evidence="5">
    <location>
        <position position="134"/>
    </location>
</feature>
<feature type="binding site" evidence="5">
    <location>
        <begin position="161"/>
        <end position="164"/>
    </location>
    <ligand>
        <name>NADP(+)</name>
        <dbReference type="ChEBI" id="CHEBI:58349"/>
    </ligand>
</feature>
<evidence type="ECO:0000313" key="7">
    <source>
        <dbReference type="EMBL" id="RJL16325.1"/>
    </source>
</evidence>
<dbReference type="EC" id="1.1.1.271" evidence="5"/>
<dbReference type="InterPro" id="IPR036291">
    <property type="entry name" value="NAD(P)-bd_dom_sf"/>
</dbReference>
<comment type="pathway">
    <text evidence="5">Nucleotide-sugar biosynthesis; GDP-L-fucose biosynthesis via de novo pathway; GDP-L-fucose from GDP-alpha-D-mannose: step 2/2.</text>
</comment>
<evidence type="ECO:0000259" key="6">
    <source>
        <dbReference type="Pfam" id="PF01370"/>
    </source>
</evidence>
<organism evidence="7 8">
    <name type="scientific">Paracoccus siganidrum</name>
    <dbReference type="NCBI Taxonomy" id="1276757"/>
    <lineage>
        <taxon>Bacteria</taxon>
        <taxon>Pseudomonadati</taxon>
        <taxon>Pseudomonadota</taxon>
        <taxon>Alphaproteobacteria</taxon>
        <taxon>Rhodobacterales</taxon>
        <taxon>Paracoccaceae</taxon>
        <taxon>Paracoccus</taxon>
    </lineage>
</organism>
<feature type="binding site" evidence="5">
    <location>
        <position position="207"/>
    </location>
    <ligand>
        <name>substrate</name>
    </ligand>
</feature>
<dbReference type="HAMAP" id="MF_00956">
    <property type="entry name" value="GDP_fucose_synth"/>
    <property type="match status" value="1"/>
</dbReference>
<feature type="domain" description="NAD-dependent epimerase/dehydratase" evidence="6">
    <location>
        <begin position="3"/>
        <end position="236"/>
    </location>
</feature>
<dbReference type="OrthoDB" id="9811425at2"/>
<dbReference type="GO" id="GO:0070401">
    <property type="term" value="F:NADP+ binding"/>
    <property type="evidence" value="ECO:0007669"/>
    <property type="project" value="UniProtKB-UniRule"/>
</dbReference>
<dbReference type="SUPFAM" id="SSF51735">
    <property type="entry name" value="NAD(P)-binding Rossmann-fold domains"/>
    <property type="match status" value="1"/>
</dbReference>
<feature type="site" description="Important for catalytic activity" evidence="5">
    <location>
        <position position="107"/>
    </location>
</feature>
<dbReference type="RefSeq" id="WP_119898104.1">
    <property type="nucleotide sequence ID" value="NZ_QNRC01000002.1"/>
</dbReference>
<comment type="catalytic activity">
    <reaction evidence="5">
        <text>GDP-beta-L-fucose + NADP(+) = GDP-4-dehydro-alpha-D-rhamnose + NADPH + H(+)</text>
        <dbReference type="Rhea" id="RHEA:18885"/>
        <dbReference type="ChEBI" id="CHEBI:15378"/>
        <dbReference type="ChEBI" id="CHEBI:57273"/>
        <dbReference type="ChEBI" id="CHEBI:57783"/>
        <dbReference type="ChEBI" id="CHEBI:57964"/>
        <dbReference type="ChEBI" id="CHEBI:58349"/>
        <dbReference type="EC" id="1.1.1.271"/>
    </reaction>
</comment>
<evidence type="ECO:0000256" key="5">
    <source>
        <dbReference type="HAMAP-Rule" id="MF_00956"/>
    </source>
</evidence>
<keyword evidence="4 5" id="KW-0413">Isomerase</keyword>
<name>A0A419A7A9_9RHOB</name>